<dbReference type="Proteomes" id="UP000777784">
    <property type="component" value="Unassembled WGS sequence"/>
</dbReference>
<evidence type="ECO:0000313" key="2">
    <source>
        <dbReference type="EMBL" id="MBU2692237.1"/>
    </source>
</evidence>
<comment type="caution">
    <text evidence="2">The sequence shown here is derived from an EMBL/GenBank/DDBJ whole genome shotgun (WGS) entry which is preliminary data.</text>
</comment>
<dbReference type="PANTHER" id="PTHR43506">
    <property type="entry name" value="BIOTIN/LIPOATE A/B PROTEIN LIGASE FAMILY"/>
    <property type="match status" value="1"/>
</dbReference>
<proteinExistence type="predicted"/>
<dbReference type="SUPFAM" id="SSF55681">
    <property type="entry name" value="Class II aaRS and biotin synthetases"/>
    <property type="match status" value="1"/>
</dbReference>
<gene>
    <name evidence="2" type="ORF">KJ970_15045</name>
</gene>
<reference evidence="2" key="1">
    <citation type="submission" date="2021-05" db="EMBL/GenBank/DDBJ databases">
        <title>Energy efficiency and biological interactions define the core microbiome of deep oligotrophic groundwater.</title>
        <authorList>
            <person name="Mehrshad M."/>
            <person name="Lopez-Fernandez M."/>
            <person name="Bell E."/>
            <person name="Bernier-Latmani R."/>
            <person name="Bertilsson S."/>
            <person name="Dopson M."/>
        </authorList>
    </citation>
    <scope>NUCLEOTIDE SEQUENCE</scope>
    <source>
        <strain evidence="2">Modern_marine.mb.64</strain>
    </source>
</reference>
<dbReference type="EMBL" id="JAHJDP010000087">
    <property type="protein sequence ID" value="MBU2692237.1"/>
    <property type="molecule type" value="Genomic_DNA"/>
</dbReference>
<dbReference type="Gene3D" id="3.30.930.10">
    <property type="entry name" value="Bira Bifunctional Protein, Domain 2"/>
    <property type="match status" value="1"/>
</dbReference>
<dbReference type="InterPro" id="IPR045864">
    <property type="entry name" value="aa-tRNA-synth_II/BPL/LPL"/>
</dbReference>
<organism evidence="2 3">
    <name type="scientific">Eiseniibacteriota bacterium</name>
    <dbReference type="NCBI Taxonomy" id="2212470"/>
    <lineage>
        <taxon>Bacteria</taxon>
        <taxon>Candidatus Eiseniibacteriota</taxon>
    </lineage>
</organism>
<dbReference type="Pfam" id="PF21948">
    <property type="entry name" value="LplA-B_cat"/>
    <property type="match status" value="1"/>
</dbReference>
<dbReference type="PROSITE" id="PS51733">
    <property type="entry name" value="BPL_LPL_CATALYTIC"/>
    <property type="match status" value="1"/>
</dbReference>
<name>A0A948RZ16_UNCEI</name>
<accession>A0A948RZ16</accession>
<dbReference type="InterPro" id="IPR053264">
    <property type="entry name" value="Lipoate-ligase_2_inactive"/>
</dbReference>
<evidence type="ECO:0000259" key="1">
    <source>
        <dbReference type="PROSITE" id="PS51733"/>
    </source>
</evidence>
<dbReference type="PANTHER" id="PTHR43506:SF1">
    <property type="entry name" value="BPL_LPL CATALYTIC DOMAIN-CONTAINING PROTEIN"/>
    <property type="match status" value="1"/>
</dbReference>
<dbReference type="InterPro" id="IPR004143">
    <property type="entry name" value="BPL_LPL_catalytic"/>
</dbReference>
<dbReference type="AlphaFoldDB" id="A0A948RZ16"/>
<protein>
    <recommendedName>
        <fullName evidence="1">BPL/LPL catalytic domain-containing protein</fullName>
    </recommendedName>
</protein>
<evidence type="ECO:0000313" key="3">
    <source>
        <dbReference type="Proteomes" id="UP000777784"/>
    </source>
</evidence>
<feature type="domain" description="BPL/LPL catalytic" evidence="1">
    <location>
        <begin position="23"/>
        <end position="212"/>
    </location>
</feature>
<sequence>MSDSLDIKPYTFDDDLIRAVLTDRSPHVKVYLPDEIAVVIGRGSKPGVELHVEHCIEDGVPVYQRYGGGCAVVLDPGNVIVSVVLPTEGISGNSGYFNKISSWLIARLADAGIPAVYQDGISDLVVGGKKVGGSCIQRKRNYLYYSTTLLVNPRFDLIERYLQHPPREPNHRMGREHREFLAALPWPPSENPALQLAGRLTQAALKETLAAL</sequence>